<dbReference type="InterPro" id="IPR046357">
    <property type="entry name" value="PPIase_dom_sf"/>
</dbReference>
<dbReference type="EC" id="5.2.1.8" evidence="5"/>
<dbReference type="Pfam" id="PF00639">
    <property type="entry name" value="Rotamase"/>
    <property type="match status" value="2"/>
</dbReference>
<evidence type="ECO:0000313" key="5">
    <source>
        <dbReference type="EMBL" id="MFD3276043.1"/>
    </source>
</evidence>
<keyword evidence="2 5" id="KW-0413">Isomerase</keyword>
<evidence type="ECO:0000313" key="6">
    <source>
        <dbReference type="Proteomes" id="UP001598114"/>
    </source>
</evidence>
<dbReference type="InterPro" id="IPR027304">
    <property type="entry name" value="Trigger_fact/SurA_dom_sf"/>
</dbReference>
<dbReference type="PROSITE" id="PS01096">
    <property type="entry name" value="PPIC_PPIASE_1"/>
    <property type="match status" value="1"/>
</dbReference>
<evidence type="ECO:0000259" key="4">
    <source>
        <dbReference type="PROSITE" id="PS50198"/>
    </source>
</evidence>
<dbReference type="Gene3D" id="1.10.4030.10">
    <property type="entry name" value="Porin chaperone SurA, peptide-binding domain"/>
    <property type="match status" value="1"/>
</dbReference>
<evidence type="ECO:0000256" key="3">
    <source>
        <dbReference type="SAM" id="SignalP"/>
    </source>
</evidence>
<dbReference type="Gene3D" id="3.10.50.40">
    <property type="match status" value="2"/>
</dbReference>
<evidence type="ECO:0000256" key="2">
    <source>
        <dbReference type="PROSITE-ProRule" id="PRU00278"/>
    </source>
</evidence>
<accession>A0ABW6CYM0</accession>
<dbReference type="InterPro" id="IPR050280">
    <property type="entry name" value="OMP_Chaperone_SurA"/>
</dbReference>
<feature type="chain" id="PRO_5046323339" evidence="3">
    <location>
        <begin position="25"/>
        <end position="455"/>
    </location>
</feature>
<sequence length="455" mass="51573">MKYMKLKGYLLGFVMLCVSAGVHAQETDKGTLIDKIIAKVDNHFILKSEVEQQYSQYLTSGQANTPNRCQILEGLVVNKLMLAKAEIDSVIVDEKRIDGELNSRMDQMEAQYGSAKNIVEAYGKSIVNLKEDLRLSLKEQLTGRKMQDKITSDVKITPKEVAAFFTRIPTDSLPYLPSEVEVGHIVRLAKPNKTQKSELVARLMDYRRRIEKGESFEELAKLYSEDLGSGKRGGDLGFSKRGQMVAPFEAAALKLKPNQMSDVVESEFGYHLIQLLAVRGQEYHARHILIRPDYQKLDLTEPTHFLDSLRIVIQRDSLTFDKAAREYSEDKLTQDAGGLMLDMASRSTRMPFDGTMEPGLYFSLDSMKVGTISTPIPYRTDDGRSAVRILYYKAKYPPHYANLKDDYQKIANIALTRKKNDAIEEWFLKAKEDVFIYIDDEYKGCNVLSGGVIDN</sequence>
<dbReference type="InterPro" id="IPR023058">
    <property type="entry name" value="PPIase_PpiC_CS"/>
</dbReference>
<proteinExistence type="predicted"/>
<keyword evidence="6" id="KW-1185">Reference proteome</keyword>
<comment type="caution">
    <text evidence="5">The sequence shown here is derived from an EMBL/GenBank/DDBJ whole genome shotgun (WGS) entry which is preliminary data.</text>
</comment>
<dbReference type="SUPFAM" id="SSF109998">
    <property type="entry name" value="Triger factor/SurA peptide-binding domain-like"/>
    <property type="match status" value="1"/>
</dbReference>
<reference evidence="5 6" key="1">
    <citation type="submission" date="2024-03" db="EMBL/GenBank/DDBJ databases">
        <title>Aquirufa genome sequencing.</title>
        <authorList>
            <person name="Pitt A."/>
            <person name="Hahn M.W."/>
        </authorList>
    </citation>
    <scope>NUCLEOTIDE SEQUENCE [LARGE SCALE GENOMIC DNA]</scope>
    <source>
        <strain evidence="5 6">PLAD-142S6K</strain>
    </source>
</reference>
<dbReference type="InterPro" id="IPR000297">
    <property type="entry name" value="PPIase_PpiC"/>
</dbReference>
<keyword evidence="1 3" id="KW-0732">Signal</keyword>
<feature type="domain" description="PpiC" evidence="4">
    <location>
        <begin position="177"/>
        <end position="277"/>
    </location>
</feature>
<dbReference type="PANTHER" id="PTHR47637:SF1">
    <property type="entry name" value="CHAPERONE SURA"/>
    <property type="match status" value="1"/>
</dbReference>
<gene>
    <name evidence="5" type="ORF">SKC38_07380</name>
</gene>
<feature type="signal peptide" evidence="3">
    <location>
        <begin position="1"/>
        <end position="24"/>
    </location>
</feature>
<dbReference type="SUPFAM" id="SSF54534">
    <property type="entry name" value="FKBP-like"/>
    <property type="match status" value="2"/>
</dbReference>
<dbReference type="PANTHER" id="PTHR47637">
    <property type="entry name" value="CHAPERONE SURA"/>
    <property type="match status" value="1"/>
</dbReference>
<protein>
    <submittedName>
        <fullName evidence="5">Peptidylprolyl isomerase</fullName>
        <ecNumber evidence="5">5.2.1.8</ecNumber>
    </submittedName>
</protein>
<dbReference type="PROSITE" id="PS50198">
    <property type="entry name" value="PPIC_PPIASE_2"/>
    <property type="match status" value="2"/>
</dbReference>
<dbReference type="Proteomes" id="UP001598114">
    <property type="component" value="Unassembled WGS sequence"/>
</dbReference>
<dbReference type="EMBL" id="JBBKYA010000003">
    <property type="protein sequence ID" value="MFD3276043.1"/>
    <property type="molecule type" value="Genomic_DNA"/>
</dbReference>
<feature type="domain" description="PpiC" evidence="4">
    <location>
        <begin position="280"/>
        <end position="391"/>
    </location>
</feature>
<evidence type="ECO:0000256" key="1">
    <source>
        <dbReference type="ARBA" id="ARBA00022729"/>
    </source>
</evidence>
<dbReference type="GO" id="GO:0003755">
    <property type="term" value="F:peptidyl-prolyl cis-trans isomerase activity"/>
    <property type="evidence" value="ECO:0007669"/>
    <property type="project" value="UniProtKB-EC"/>
</dbReference>
<organism evidence="5 6">
    <name type="scientific">Aquirufa echingensis</name>
    <dbReference type="NCBI Taxonomy" id="3096516"/>
    <lineage>
        <taxon>Bacteria</taxon>
        <taxon>Pseudomonadati</taxon>
        <taxon>Bacteroidota</taxon>
        <taxon>Cytophagia</taxon>
        <taxon>Cytophagales</taxon>
        <taxon>Flectobacillaceae</taxon>
        <taxon>Aquirufa</taxon>
    </lineage>
</organism>
<name>A0ABW6CYM0_9BACT</name>
<keyword evidence="2" id="KW-0697">Rotamase</keyword>